<evidence type="ECO:0000313" key="3">
    <source>
        <dbReference type="EMBL" id="MPY55844.1"/>
    </source>
</evidence>
<dbReference type="Pfam" id="PF00550">
    <property type="entry name" value="PP-binding"/>
    <property type="match status" value="1"/>
</dbReference>
<dbReference type="PANTHER" id="PTHR45527:SF1">
    <property type="entry name" value="FATTY ACID SYNTHASE"/>
    <property type="match status" value="1"/>
</dbReference>
<dbReference type="InterPro" id="IPR010071">
    <property type="entry name" value="AA_adenyl_dom"/>
</dbReference>
<dbReference type="FunFam" id="3.40.50.980:FF:000002">
    <property type="entry name" value="Enterobactin synthetase component F"/>
    <property type="match status" value="1"/>
</dbReference>
<dbReference type="InterPro" id="IPR036736">
    <property type="entry name" value="ACP-like_sf"/>
</dbReference>
<reference evidence="3 4" key="1">
    <citation type="submission" date="2019-07" db="EMBL/GenBank/DDBJ databases">
        <title>New species of Amycolatopsis and Streptomyces.</title>
        <authorList>
            <person name="Duangmal K."/>
            <person name="Teo W.F.A."/>
            <person name="Lipun K."/>
        </authorList>
    </citation>
    <scope>NUCLEOTIDE SEQUENCE [LARGE SCALE GENOMIC DNA]</scope>
    <source>
        <strain evidence="3 4">NBRC 106415</strain>
    </source>
</reference>
<evidence type="ECO:0000259" key="2">
    <source>
        <dbReference type="PROSITE" id="PS50075"/>
    </source>
</evidence>
<accession>A0A5N8X9N2</accession>
<dbReference type="InterPro" id="IPR000873">
    <property type="entry name" value="AMP-dep_synth/lig_dom"/>
</dbReference>
<dbReference type="PROSITE" id="PS00455">
    <property type="entry name" value="AMP_BINDING"/>
    <property type="match status" value="1"/>
</dbReference>
<dbReference type="OrthoDB" id="2472181at2"/>
<dbReference type="Gene3D" id="3.30.300.30">
    <property type="match status" value="1"/>
</dbReference>
<dbReference type="Pfam" id="PF00501">
    <property type="entry name" value="AMP-binding"/>
    <property type="match status" value="1"/>
</dbReference>
<dbReference type="GO" id="GO:0031177">
    <property type="term" value="F:phosphopantetheine binding"/>
    <property type="evidence" value="ECO:0007669"/>
    <property type="project" value="TreeGrafter"/>
</dbReference>
<dbReference type="InterPro" id="IPR045851">
    <property type="entry name" value="AMP-bd_C_sf"/>
</dbReference>
<sequence length="621" mass="67390">MTSAKSPWSRCSPADREIIERLQGQVHPVAADDIVQRLRKHYQTMGNHIAVVDGARSWTYAELGQRVFGLAHRLAEEFPPAMASDCRVFGVAIDRSPELLVAVHAVALTGSAYCPISPDDPAPWQSTIEETSGATTVLVVDAGQNVYRNSLAIDSEHFAQLDFESTSIGVRSASQVIFTSGSTGHPKGVLCTHGGFANRIRWMQETFPLQADDRVALKTPITFDVAGWEMFWPQYAGAATVVIPPGAHTSPEALISIFNEHRVTVAHFVPSMLRMWLRAEGARRCPDLRMVFSSGEVLPSSLVEELAQQSKAELHNLYGPTEAAIDVTHYPASAAPRQPVPIGRPIANTRLYVLDPDGCVCPVGEQGEIHIQGVGVASGYLGADEEEEARFVPALPEAPEGWGTFRTGDLGRYTADGQIEYCGRLDDQLKIRGQRVEPGEITHALLSHEGVLDAHVRAHVSGTGRTLLVAYVVVDAVHGMTDLVGTLREHLTQRLPSRSVPSKFVFLDSLPLSRHGKVDDKLLPAPGHARPDLTSDFQEPSSPLEELIAGMWTHALDLDEVGVHDNFQDLGGDSLAAVEISFVLSERLGLDYDDPLVPRILMEGDTVAHSAKIVAEAGISL</sequence>
<comment type="caution">
    <text evidence="3">The sequence shown here is derived from an EMBL/GenBank/DDBJ whole genome shotgun (WGS) entry which is preliminary data.</text>
</comment>
<dbReference type="SUPFAM" id="SSF47336">
    <property type="entry name" value="ACP-like"/>
    <property type="match status" value="1"/>
</dbReference>
<dbReference type="Pfam" id="PF13193">
    <property type="entry name" value="AMP-binding_C"/>
    <property type="match status" value="1"/>
</dbReference>
<proteinExistence type="predicted"/>
<dbReference type="InterPro" id="IPR020845">
    <property type="entry name" value="AMP-binding_CS"/>
</dbReference>
<dbReference type="PANTHER" id="PTHR45527">
    <property type="entry name" value="NONRIBOSOMAL PEPTIDE SYNTHETASE"/>
    <property type="match status" value="1"/>
</dbReference>
<dbReference type="EMBL" id="VJZC01000003">
    <property type="protein sequence ID" value="MPY55844.1"/>
    <property type="molecule type" value="Genomic_DNA"/>
</dbReference>
<dbReference type="RefSeq" id="WP_152769327.1">
    <property type="nucleotide sequence ID" value="NZ_VJZC01000003.1"/>
</dbReference>
<evidence type="ECO:0000256" key="1">
    <source>
        <dbReference type="SAM" id="MobiDB-lite"/>
    </source>
</evidence>
<dbReference type="Gene3D" id="3.40.50.12780">
    <property type="entry name" value="N-terminal domain of ligase-like"/>
    <property type="match status" value="1"/>
</dbReference>
<gene>
    <name evidence="3" type="ORF">FNH08_01135</name>
</gene>
<dbReference type="SUPFAM" id="SSF56801">
    <property type="entry name" value="Acetyl-CoA synthetase-like"/>
    <property type="match status" value="1"/>
</dbReference>
<feature type="region of interest" description="Disordered" evidence="1">
    <location>
        <begin position="521"/>
        <end position="540"/>
    </location>
</feature>
<organism evidence="3 4">
    <name type="scientific">Streptomyces spongiae</name>
    <dbReference type="NCBI Taxonomy" id="565072"/>
    <lineage>
        <taxon>Bacteria</taxon>
        <taxon>Bacillati</taxon>
        <taxon>Actinomycetota</taxon>
        <taxon>Actinomycetes</taxon>
        <taxon>Kitasatosporales</taxon>
        <taxon>Streptomycetaceae</taxon>
        <taxon>Streptomyces</taxon>
    </lineage>
</organism>
<dbReference type="NCBIfam" id="TIGR01733">
    <property type="entry name" value="AA-adenyl-dom"/>
    <property type="match status" value="1"/>
</dbReference>
<dbReference type="Proteomes" id="UP000400924">
    <property type="component" value="Unassembled WGS sequence"/>
</dbReference>
<dbReference type="AlphaFoldDB" id="A0A5N8X9N2"/>
<dbReference type="GO" id="GO:0043041">
    <property type="term" value="P:amino acid activation for nonribosomal peptide biosynthetic process"/>
    <property type="evidence" value="ECO:0007669"/>
    <property type="project" value="TreeGrafter"/>
</dbReference>
<protein>
    <submittedName>
        <fullName evidence="3">Non-ribosomal peptide synthetase</fullName>
    </submittedName>
</protein>
<dbReference type="InterPro" id="IPR042099">
    <property type="entry name" value="ANL_N_sf"/>
</dbReference>
<name>A0A5N8X9N2_9ACTN</name>
<dbReference type="GO" id="GO:0005737">
    <property type="term" value="C:cytoplasm"/>
    <property type="evidence" value="ECO:0007669"/>
    <property type="project" value="TreeGrafter"/>
</dbReference>
<evidence type="ECO:0000313" key="4">
    <source>
        <dbReference type="Proteomes" id="UP000400924"/>
    </source>
</evidence>
<dbReference type="GO" id="GO:0044550">
    <property type="term" value="P:secondary metabolite biosynthetic process"/>
    <property type="evidence" value="ECO:0007669"/>
    <property type="project" value="TreeGrafter"/>
</dbReference>
<dbReference type="Gene3D" id="1.10.1200.10">
    <property type="entry name" value="ACP-like"/>
    <property type="match status" value="1"/>
</dbReference>
<dbReference type="InterPro" id="IPR025110">
    <property type="entry name" value="AMP-bd_C"/>
</dbReference>
<dbReference type="InterPro" id="IPR009081">
    <property type="entry name" value="PP-bd_ACP"/>
</dbReference>
<dbReference type="CDD" id="cd05930">
    <property type="entry name" value="A_NRPS"/>
    <property type="match status" value="1"/>
</dbReference>
<dbReference type="PROSITE" id="PS50075">
    <property type="entry name" value="CARRIER"/>
    <property type="match status" value="1"/>
</dbReference>
<feature type="domain" description="Carrier" evidence="2">
    <location>
        <begin position="539"/>
        <end position="618"/>
    </location>
</feature>
<keyword evidence="4" id="KW-1185">Reference proteome</keyword>